<dbReference type="AlphaFoldDB" id="A0A8J2PQ25"/>
<gene>
    <name evidence="2" type="ORF">CJOHNSTONI_LOCUS1050</name>
</gene>
<proteinExistence type="predicted"/>
<evidence type="ECO:0000313" key="2">
    <source>
        <dbReference type="EMBL" id="CAG9530562.1"/>
    </source>
</evidence>
<evidence type="ECO:0000256" key="1">
    <source>
        <dbReference type="SAM" id="MobiDB-lite"/>
    </source>
</evidence>
<sequence>MSLRMLVALCVRECMSSYHSHLNTFHTQAYIPHRKKGKERERQRAPSSPPSFLLRLTTDCHSEKSSQLKKQR</sequence>
<comment type="caution">
    <text evidence="2">The sequence shown here is derived from an EMBL/GenBank/DDBJ whole genome shotgun (WGS) entry which is preliminary data.</text>
</comment>
<feature type="region of interest" description="Disordered" evidence="1">
    <location>
        <begin position="30"/>
        <end position="72"/>
    </location>
</feature>
<keyword evidence="3" id="KW-1185">Reference proteome</keyword>
<organism evidence="2 3">
    <name type="scientific">Cercopithifilaria johnstoni</name>
    <dbReference type="NCBI Taxonomy" id="2874296"/>
    <lineage>
        <taxon>Eukaryota</taxon>
        <taxon>Metazoa</taxon>
        <taxon>Ecdysozoa</taxon>
        <taxon>Nematoda</taxon>
        <taxon>Chromadorea</taxon>
        <taxon>Rhabditida</taxon>
        <taxon>Spirurina</taxon>
        <taxon>Spiruromorpha</taxon>
        <taxon>Filarioidea</taxon>
        <taxon>Onchocercidae</taxon>
        <taxon>Cercopithifilaria</taxon>
    </lineage>
</organism>
<dbReference type="Proteomes" id="UP000746747">
    <property type="component" value="Unassembled WGS sequence"/>
</dbReference>
<dbReference type="EMBL" id="CAKAEH010000311">
    <property type="protein sequence ID" value="CAG9530562.1"/>
    <property type="molecule type" value="Genomic_DNA"/>
</dbReference>
<name>A0A8J2PQ25_9BILA</name>
<protein>
    <submittedName>
        <fullName evidence="2">Uncharacterized protein</fullName>
    </submittedName>
</protein>
<reference evidence="2" key="1">
    <citation type="submission" date="2021-09" db="EMBL/GenBank/DDBJ databases">
        <authorList>
            <consortium name="Pathogen Informatics"/>
        </authorList>
    </citation>
    <scope>NUCLEOTIDE SEQUENCE</scope>
</reference>
<evidence type="ECO:0000313" key="3">
    <source>
        <dbReference type="Proteomes" id="UP000746747"/>
    </source>
</evidence>
<accession>A0A8J2PQ25</accession>